<keyword evidence="2" id="KW-1185">Reference proteome</keyword>
<gene>
    <name evidence="1" type="ORF">ACFSM5_17185</name>
</gene>
<evidence type="ECO:0000313" key="1">
    <source>
        <dbReference type="EMBL" id="MFD2264642.1"/>
    </source>
</evidence>
<dbReference type="EMBL" id="JBHUIP010000014">
    <property type="protein sequence ID" value="MFD2264642.1"/>
    <property type="molecule type" value="Genomic_DNA"/>
</dbReference>
<dbReference type="Proteomes" id="UP001597295">
    <property type="component" value="Unassembled WGS sequence"/>
</dbReference>
<name>A0ABW5DU30_9PROT</name>
<dbReference type="RefSeq" id="WP_379877753.1">
    <property type="nucleotide sequence ID" value="NZ_JBHUIP010000014.1"/>
</dbReference>
<sequence length="61" mass="6868">MTESERIHIIALLERAEFDLARLNACADPECLGDSNIRALPRVRAELRRLRGEGAPLRRVG</sequence>
<protein>
    <submittedName>
        <fullName evidence="1">Uncharacterized protein</fullName>
    </submittedName>
</protein>
<comment type="caution">
    <text evidence="1">The sequence shown here is derived from an EMBL/GenBank/DDBJ whole genome shotgun (WGS) entry which is preliminary data.</text>
</comment>
<proteinExistence type="predicted"/>
<organism evidence="1 2">
    <name type="scientific">Lacibacterium aquatile</name>
    <dbReference type="NCBI Taxonomy" id="1168082"/>
    <lineage>
        <taxon>Bacteria</taxon>
        <taxon>Pseudomonadati</taxon>
        <taxon>Pseudomonadota</taxon>
        <taxon>Alphaproteobacteria</taxon>
        <taxon>Rhodospirillales</taxon>
        <taxon>Rhodospirillaceae</taxon>
    </lineage>
</organism>
<accession>A0ABW5DU30</accession>
<reference evidence="2" key="1">
    <citation type="journal article" date="2019" name="Int. J. Syst. Evol. Microbiol.">
        <title>The Global Catalogue of Microorganisms (GCM) 10K type strain sequencing project: providing services to taxonomists for standard genome sequencing and annotation.</title>
        <authorList>
            <consortium name="The Broad Institute Genomics Platform"/>
            <consortium name="The Broad Institute Genome Sequencing Center for Infectious Disease"/>
            <person name="Wu L."/>
            <person name="Ma J."/>
        </authorList>
    </citation>
    <scope>NUCLEOTIDE SEQUENCE [LARGE SCALE GENOMIC DNA]</scope>
    <source>
        <strain evidence="2">CGMCC 1.19062</strain>
    </source>
</reference>
<evidence type="ECO:0000313" key="2">
    <source>
        <dbReference type="Proteomes" id="UP001597295"/>
    </source>
</evidence>